<dbReference type="PANTHER" id="PTHR21015:SF28">
    <property type="entry name" value="SLL1722 PROTEIN"/>
    <property type="match status" value="1"/>
</dbReference>
<reference evidence="2 3" key="1">
    <citation type="journal article" date="2019" name="Int. J. Syst. Evol. Microbiol.">
        <title>The Global Catalogue of Microorganisms (GCM) 10K type strain sequencing project: providing services to taxonomists for standard genome sequencing and annotation.</title>
        <authorList>
            <consortium name="The Broad Institute Genomics Platform"/>
            <consortium name="The Broad Institute Genome Sequencing Center for Infectious Disease"/>
            <person name="Wu L."/>
            <person name="Ma J."/>
        </authorList>
    </citation>
    <scope>NUCLEOTIDE SEQUENCE [LARGE SCALE GENOMIC DNA]</scope>
    <source>
        <strain evidence="2 3">JCM 16374</strain>
    </source>
</reference>
<dbReference type="RefSeq" id="WP_344581723.1">
    <property type="nucleotide sequence ID" value="NZ_BAAARK010000024.1"/>
</dbReference>
<comment type="caution">
    <text evidence="2">The sequence shown here is derived from an EMBL/GenBank/DDBJ whole genome shotgun (WGS) entry which is preliminary data.</text>
</comment>
<dbReference type="InterPro" id="IPR007235">
    <property type="entry name" value="Glyco_trans_28_C"/>
</dbReference>
<name>A0ABN3SMA9_9ACTN</name>
<accession>A0ABN3SMA9</accession>
<keyword evidence="3" id="KW-1185">Reference proteome</keyword>
<protein>
    <recommendedName>
        <fullName evidence="1">Glycosyl transferase family 28 C-terminal domain-containing protein</fullName>
    </recommendedName>
</protein>
<dbReference type="EMBL" id="BAAARK010000024">
    <property type="protein sequence ID" value="GAA2679416.1"/>
    <property type="molecule type" value="Genomic_DNA"/>
</dbReference>
<sequence>MRIVAFAWNHEGLGHVSRLAAITGELTHRIPRSSALFFVEQPYDILEETGITQIPVPVPNSTFAGDIARVHDDDGDLAVTAEALRPFVANVLSRVNPVVALHDSVIWRPLYDVCLSAGIPQTLVLRERVRLADYLASISGELARFAGIVVPHAPSDHLVEALDAHRDRAAFIGPVIRERRPPRRRWWRTERDAGGRRLVVISAGGGGYDDVAAYLSTMVEACSGIEEPLHVVTVTGPLFRGRLDAPPGFPHRLTTLPYEPDLSYLFADADAAVTQAGYNTINELRSLGVPAVLVPSPRGYDDQFQRAAAEAGSAHNRLFVAKPVAEDVGRALRSALALPPRTPSEGGGSPLFEHSDGAAAAAEAILRRCPGLRTQGE</sequence>
<dbReference type="SUPFAM" id="SSF53756">
    <property type="entry name" value="UDP-Glycosyltransferase/glycogen phosphorylase"/>
    <property type="match status" value="1"/>
</dbReference>
<feature type="domain" description="Glycosyl transferase family 28 C-terminal" evidence="1">
    <location>
        <begin position="251"/>
        <end position="309"/>
    </location>
</feature>
<organism evidence="2 3">
    <name type="scientific">Streptomyces lunalinharesii</name>
    <dbReference type="NCBI Taxonomy" id="333384"/>
    <lineage>
        <taxon>Bacteria</taxon>
        <taxon>Bacillati</taxon>
        <taxon>Actinomycetota</taxon>
        <taxon>Actinomycetes</taxon>
        <taxon>Kitasatosporales</taxon>
        <taxon>Streptomycetaceae</taxon>
        <taxon>Streptomyces</taxon>
    </lineage>
</organism>
<dbReference type="PANTHER" id="PTHR21015">
    <property type="entry name" value="UDP-N-ACETYLGLUCOSAMINE--N-ACETYLMURAMYL-(PENTAPEPTIDE) PYROPHOSPHORYL-UNDECAPRENOL N-ACETYLGLUCOSAMINE TRANSFERASE 1"/>
    <property type="match status" value="1"/>
</dbReference>
<dbReference type="Proteomes" id="UP001500994">
    <property type="component" value="Unassembled WGS sequence"/>
</dbReference>
<evidence type="ECO:0000259" key="1">
    <source>
        <dbReference type="Pfam" id="PF04101"/>
    </source>
</evidence>
<dbReference type="Gene3D" id="3.40.50.2000">
    <property type="entry name" value="Glycogen Phosphorylase B"/>
    <property type="match status" value="2"/>
</dbReference>
<evidence type="ECO:0000313" key="2">
    <source>
        <dbReference type="EMBL" id="GAA2679416.1"/>
    </source>
</evidence>
<proteinExistence type="predicted"/>
<evidence type="ECO:0000313" key="3">
    <source>
        <dbReference type="Proteomes" id="UP001500994"/>
    </source>
</evidence>
<dbReference type="Pfam" id="PF04101">
    <property type="entry name" value="Glyco_tran_28_C"/>
    <property type="match status" value="1"/>
</dbReference>
<gene>
    <name evidence="2" type="ORF">GCM10009864_59500</name>
</gene>